<gene>
    <name evidence="1" type="ORF">PC115_g695</name>
    <name evidence="2" type="ORF">PC117_g922</name>
    <name evidence="3" type="ORF">PC129_g19966</name>
</gene>
<dbReference type="AlphaFoldDB" id="A0A8T1H9K3"/>
<dbReference type="Proteomes" id="UP000760860">
    <property type="component" value="Unassembled WGS sequence"/>
</dbReference>
<dbReference type="EMBL" id="RCMI01000007">
    <property type="protein sequence ID" value="KAG2943772.1"/>
    <property type="molecule type" value="Genomic_DNA"/>
</dbReference>
<evidence type="ECO:0000313" key="2">
    <source>
        <dbReference type="EMBL" id="KAG2954885.1"/>
    </source>
</evidence>
<sequence>MSDVSNVGFVLLSIFGVRKVLPMHQKLSLPATYVLLWETLNDVEITFINVR</sequence>
<accession>A0A8T1H9K3</accession>
<comment type="caution">
    <text evidence="3">The sequence shown here is derived from an EMBL/GenBank/DDBJ whole genome shotgun (WGS) entry which is preliminary data.</text>
</comment>
<proteinExistence type="predicted"/>
<reference evidence="3" key="1">
    <citation type="submission" date="2018-05" db="EMBL/GenBank/DDBJ databases">
        <title>Effector identification in a new, highly contiguous assembly of the strawberry crown rot pathogen Phytophthora cactorum.</title>
        <authorList>
            <person name="Armitage A.D."/>
            <person name="Nellist C.F."/>
            <person name="Bates H."/>
            <person name="Vickerstaff R.J."/>
            <person name="Harrison R.J."/>
        </authorList>
    </citation>
    <scope>NUCLEOTIDE SEQUENCE</scope>
    <source>
        <strain evidence="1">4032</strain>
        <strain evidence="2">4040</strain>
        <strain evidence="3">P421</strain>
    </source>
</reference>
<dbReference type="Proteomes" id="UP000774804">
    <property type="component" value="Unassembled WGS sequence"/>
</dbReference>
<evidence type="ECO:0000313" key="4">
    <source>
        <dbReference type="Proteomes" id="UP000760860"/>
    </source>
</evidence>
<protein>
    <submittedName>
        <fullName evidence="3">Uncharacterized protein</fullName>
    </submittedName>
</protein>
<name>A0A8T1H9K3_9STRA</name>
<dbReference type="EMBL" id="RCMK01000009">
    <property type="protein sequence ID" value="KAG2954885.1"/>
    <property type="molecule type" value="Genomic_DNA"/>
</dbReference>
<dbReference type="Proteomes" id="UP000736787">
    <property type="component" value="Unassembled WGS sequence"/>
</dbReference>
<evidence type="ECO:0000313" key="3">
    <source>
        <dbReference type="EMBL" id="KAG3209014.1"/>
    </source>
</evidence>
<dbReference type="EMBL" id="RCMV01001349">
    <property type="protein sequence ID" value="KAG3209014.1"/>
    <property type="molecule type" value="Genomic_DNA"/>
</dbReference>
<organism evidence="3 4">
    <name type="scientific">Phytophthora cactorum</name>
    <dbReference type="NCBI Taxonomy" id="29920"/>
    <lineage>
        <taxon>Eukaryota</taxon>
        <taxon>Sar</taxon>
        <taxon>Stramenopiles</taxon>
        <taxon>Oomycota</taxon>
        <taxon>Peronosporomycetes</taxon>
        <taxon>Peronosporales</taxon>
        <taxon>Peronosporaceae</taxon>
        <taxon>Phytophthora</taxon>
    </lineage>
</organism>
<evidence type="ECO:0000313" key="1">
    <source>
        <dbReference type="EMBL" id="KAG2943772.1"/>
    </source>
</evidence>